<evidence type="ECO:0000313" key="3">
    <source>
        <dbReference type="EMBL" id="MFB9260746.1"/>
    </source>
</evidence>
<name>A0ABV5JSL7_9ACTN</name>
<dbReference type="Proteomes" id="UP001589700">
    <property type="component" value="Unassembled WGS sequence"/>
</dbReference>
<accession>A0ABV5JSL7</accession>
<sequence length="228" mass="22580">MTPRTFARSAAVLGAATALTVAGAGAAMATTHNSNVDGNDVSVTFKLDGGLFDADFCGAVLAQTSEAAGVAAEFAGAVNEGSLLGILKTLNGNDSVTVLKTDGILIDSAVAPLTLANRTNTVYAEDVPSNTYALVSVCVSEPTKPTINPFVIVGDPLEAVMGSVDSLSASGDGLDTLSSVLDSDDESGAGALLSSALGETDGEGDGDALGNLSSALGDDDTATETETE</sequence>
<reference evidence="3 4" key="1">
    <citation type="submission" date="2024-09" db="EMBL/GenBank/DDBJ databases">
        <authorList>
            <person name="Sun Q."/>
            <person name="Mori K."/>
        </authorList>
    </citation>
    <scope>NUCLEOTIDE SEQUENCE [LARGE SCALE GENOMIC DNA]</scope>
    <source>
        <strain evidence="3 4">CCM 7659</strain>
    </source>
</reference>
<feature type="chain" id="PRO_5045296786" evidence="2">
    <location>
        <begin position="30"/>
        <end position="228"/>
    </location>
</feature>
<dbReference type="RefSeq" id="WP_182631331.1">
    <property type="nucleotide sequence ID" value="NZ_JAALDM010000046.1"/>
</dbReference>
<gene>
    <name evidence="3" type="ORF">ACFFVD_13125</name>
</gene>
<evidence type="ECO:0000256" key="1">
    <source>
        <dbReference type="SAM" id="MobiDB-lite"/>
    </source>
</evidence>
<keyword evidence="2" id="KW-0732">Signal</keyword>
<keyword evidence="4" id="KW-1185">Reference proteome</keyword>
<dbReference type="EMBL" id="JBHMDY010000008">
    <property type="protein sequence ID" value="MFB9260746.1"/>
    <property type="molecule type" value="Genomic_DNA"/>
</dbReference>
<feature type="region of interest" description="Disordered" evidence="1">
    <location>
        <begin position="188"/>
        <end position="228"/>
    </location>
</feature>
<evidence type="ECO:0000313" key="4">
    <source>
        <dbReference type="Proteomes" id="UP001589700"/>
    </source>
</evidence>
<feature type="compositionally biased region" description="Low complexity" evidence="1">
    <location>
        <begin position="188"/>
        <end position="198"/>
    </location>
</feature>
<feature type="signal peptide" evidence="2">
    <location>
        <begin position="1"/>
        <end position="29"/>
    </location>
</feature>
<evidence type="ECO:0000256" key="2">
    <source>
        <dbReference type="SAM" id="SignalP"/>
    </source>
</evidence>
<feature type="compositionally biased region" description="Acidic residues" evidence="1">
    <location>
        <begin position="217"/>
        <end position="228"/>
    </location>
</feature>
<comment type="caution">
    <text evidence="3">The sequence shown here is derived from an EMBL/GenBank/DDBJ whole genome shotgun (WGS) entry which is preliminary data.</text>
</comment>
<organism evidence="3 4">
    <name type="scientific">Dietzia aerolata</name>
    <dbReference type="NCBI Taxonomy" id="595984"/>
    <lineage>
        <taxon>Bacteria</taxon>
        <taxon>Bacillati</taxon>
        <taxon>Actinomycetota</taxon>
        <taxon>Actinomycetes</taxon>
        <taxon>Mycobacteriales</taxon>
        <taxon>Dietziaceae</taxon>
        <taxon>Dietzia</taxon>
    </lineage>
</organism>
<protein>
    <submittedName>
        <fullName evidence="3">Uncharacterized protein</fullName>
    </submittedName>
</protein>
<proteinExistence type="predicted"/>